<comment type="caution">
    <text evidence="2">The sequence shown here is derived from an EMBL/GenBank/DDBJ whole genome shotgun (WGS) entry which is preliminary data.</text>
</comment>
<feature type="chain" id="PRO_5001614287" description="YbjN domain-containing protein" evidence="1">
    <location>
        <begin position="21"/>
        <end position="159"/>
    </location>
</feature>
<gene>
    <name evidence="2" type="ORF">HY29_04740</name>
</gene>
<keyword evidence="1" id="KW-0732">Signal</keyword>
<dbReference type="Proteomes" id="UP000027037">
    <property type="component" value="Unassembled WGS sequence"/>
</dbReference>
<evidence type="ECO:0008006" key="4">
    <source>
        <dbReference type="Google" id="ProtNLM"/>
    </source>
</evidence>
<dbReference type="InterPro" id="IPR019660">
    <property type="entry name" value="Put_sensory_transdc_reg_YbjN"/>
</dbReference>
<dbReference type="PATRIC" id="fig|1280946.3.peg.2998"/>
<dbReference type="STRING" id="1280946.HY29_04740"/>
<proteinExistence type="predicted"/>
<dbReference type="AlphaFoldDB" id="A0A062U8V0"/>
<name>A0A062U8V0_9PROT</name>
<evidence type="ECO:0000256" key="1">
    <source>
        <dbReference type="SAM" id="SignalP"/>
    </source>
</evidence>
<dbReference type="OrthoDB" id="8480950at2"/>
<dbReference type="Pfam" id="PF10722">
    <property type="entry name" value="YbjN"/>
    <property type="match status" value="1"/>
</dbReference>
<evidence type="ECO:0000313" key="2">
    <source>
        <dbReference type="EMBL" id="KCZ52590.1"/>
    </source>
</evidence>
<evidence type="ECO:0000313" key="3">
    <source>
        <dbReference type="Proteomes" id="UP000027037"/>
    </source>
</evidence>
<protein>
    <recommendedName>
        <fullName evidence="4">YbjN domain-containing protein</fullName>
    </recommendedName>
</protein>
<reference evidence="2 3" key="1">
    <citation type="journal article" date="2014" name="Antonie Van Leeuwenhoek">
        <title>Hyphomonas beringensis sp. nov. and Hyphomonas chukchiensis sp. nov., isolated from surface seawater of the Bering Sea and Chukchi Sea.</title>
        <authorList>
            <person name="Li C."/>
            <person name="Lai Q."/>
            <person name="Li G."/>
            <person name="Dong C."/>
            <person name="Wang J."/>
            <person name="Liao Y."/>
            <person name="Shao Z."/>
        </authorList>
    </citation>
    <scope>NUCLEOTIDE SEQUENCE [LARGE SCALE GENOMIC DNA]</scope>
    <source>
        <strain evidence="2 3">25B14_1</strain>
    </source>
</reference>
<dbReference type="RefSeq" id="WP_034798338.1">
    <property type="nucleotide sequence ID" value="NZ_AWFF01000065.1"/>
</dbReference>
<organism evidence="2 3">
    <name type="scientific">Hyphomonas beringensis</name>
    <dbReference type="NCBI Taxonomy" id="1280946"/>
    <lineage>
        <taxon>Bacteria</taxon>
        <taxon>Pseudomonadati</taxon>
        <taxon>Pseudomonadota</taxon>
        <taxon>Alphaproteobacteria</taxon>
        <taxon>Hyphomonadales</taxon>
        <taxon>Hyphomonadaceae</taxon>
        <taxon>Hyphomonas</taxon>
    </lineage>
</organism>
<keyword evidence="3" id="KW-1185">Reference proteome</keyword>
<dbReference type="EMBL" id="AWFF01000065">
    <property type="protein sequence ID" value="KCZ52590.1"/>
    <property type="molecule type" value="Genomic_DNA"/>
</dbReference>
<accession>A0A062U8V0</accession>
<feature type="signal peptide" evidence="1">
    <location>
        <begin position="1"/>
        <end position="20"/>
    </location>
</feature>
<sequence length="159" mass="17754">MIRPLFCAVAAFAMAVPALAWPIAPENAGKVLTSAGSENVEVTWLDDDVARVDAKQDEYYYSVRLMDCDESKMCASAMFFATFTMAGSPDLAMYEQTNLYNDSYPFGRAFILPSENGESYSIGVDYGLDLQNEHNFDVEDLKMFEDILSSYAVHMSEEN</sequence>